<dbReference type="FunFam" id="2.40.10.10:FF:000002">
    <property type="entry name" value="Transmembrane protease serine"/>
    <property type="match status" value="1"/>
</dbReference>
<keyword evidence="4 11" id="KW-0378">Hydrolase</keyword>
<dbReference type="InterPro" id="IPR009003">
    <property type="entry name" value="Peptidase_S1_PA"/>
</dbReference>
<dbReference type="PRINTS" id="PR00722">
    <property type="entry name" value="CHYMOTRYPSIN"/>
</dbReference>
<keyword evidence="3 11" id="KW-0645">Protease</keyword>
<dbReference type="InterPro" id="IPR043504">
    <property type="entry name" value="Peptidase_S1_PA_chymotrypsin"/>
</dbReference>
<protein>
    <submittedName>
        <fullName evidence="14">(diamondback moth) hypothetical protein</fullName>
    </submittedName>
</protein>
<evidence type="ECO:0000256" key="7">
    <source>
        <dbReference type="ARBA" id="ARBA00023240"/>
    </source>
</evidence>
<dbReference type="SUPFAM" id="SSF50494">
    <property type="entry name" value="Trypsin-like serine proteases"/>
    <property type="match status" value="1"/>
</dbReference>
<evidence type="ECO:0000256" key="12">
    <source>
        <dbReference type="SAM" id="SignalP"/>
    </source>
</evidence>
<dbReference type="Proteomes" id="UP000653454">
    <property type="component" value="Unassembled WGS sequence"/>
</dbReference>
<evidence type="ECO:0000256" key="4">
    <source>
        <dbReference type="ARBA" id="ARBA00022801"/>
    </source>
</evidence>
<dbReference type="PROSITE" id="PS00134">
    <property type="entry name" value="TRYPSIN_HIS"/>
    <property type="match status" value="1"/>
</dbReference>
<dbReference type="GO" id="GO:0006508">
    <property type="term" value="P:proteolysis"/>
    <property type="evidence" value="ECO:0007669"/>
    <property type="project" value="UniProtKB-KW"/>
</dbReference>
<keyword evidence="6" id="KW-1015">Disulfide bond</keyword>
<evidence type="ECO:0000313" key="15">
    <source>
        <dbReference type="Proteomes" id="UP000653454"/>
    </source>
</evidence>
<evidence type="ECO:0000256" key="3">
    <source>
        <dbReference type="ARBA" id="ARBA00022670"/>
    </source>
</evidence>
<comment type="similarity">
    <text evidence="8">Belongs to the peptidase S1 family. CLIP subfamily.</text>
</comment>
<dbReference type="SMART" id="SM00020">
    <property type="entry name" value="Tryp_SPc"/>
    <property type="match status" value="1"/>
</dbReference>
<dbReference type="InterPro" id="IPR001314">
    <property type="entry name" value="Peptidase_S1A"/>
</dbReference>
<keyword evidence="10" id="KW-1205">Fibrinolytic toxin</keyword>
<organism evidence="14 15">
    <name type="scientific">Plutella xylostella</name>
    <name type="common">Diamondback moth</name>
    <name type="synonym">Plutella maculipennis</name>
    <dbReference type="NCBI Taxonomy" id="51655"/>
    <lineage>
        <taxon>Eukaryota</taxon>
        <taxon>Metazoa</taxon>
        <taxon>Ecdysozoa</taxon>
        <taxon>Arthropoda</taxon>
        <taxon>Hexapoda</taxon>
        <taxon>Insecta</taxon>
        <taxon>Pterygota</taxon>
        <taxon>Neoptera</taxon>
        <taxon>Endopterygota</taxon>
        <taxon>Lepidoptera</taxon>
        <taxon>Glossata</taxon>
        <taxon>Ditrysia</taxon>
        <taxon>Yponomeutoidea</taxon>
        <taxon>Plutellidae</taxon>
        <taxon>Plutella</taxon>
    </lineage>
</organism>
<evidence type="ECO:0000256" key="9">
    <source>
        <dbReference type="ARBA" id="ARBA00055534"/>
    </source>
</evidence>
<evidence type="ECO:0000256" key="11">
    <source>
        <dbReference type="RuleBase" id="RU363034"/>
    </source>
</evidence>
<feature type="domain" description="Peptidase S1" evidence="13">
    <location>
        <begin position="33"/>
        <end position="265"/>
    </location>
</feature>
<keyword evidence="5 11" id="KW-0720">Serine protease</keyword>
<dbReference type="InterPro" id="IPR001254">
    <property type="entry name" value="Trypsin_dom"/>
</dbReference>
<dbReference type="InterPro" id="IPR018114">
    <property type="entry name" value="TRYPSIN_HIS"/>
</dbReference>
<dbReference type="PROSITE" id="PS50240">
    <property type="entry name" value="TRYPSIN_DOM"/>
    <property type="match status" value="1"/>
</dbReference>
<dbReference type="AlphaFoldDB" id="A0A8S4GAA6"/>
<dbReference type="Gene3D" id="2.40.10.10">
    <property type="entry name" value="Trypsin-like serine proteases"/>
    <property type="match status" value="1"/>
</dbReference>
<keyword evidence="12" id="KW-0732">Signal</keyword>
<dbReference type="GO" id="GO:0004252">
    <property type="term" value="F:serine-type endopeptidase activity"/>
    <property type="evidence" value="ECO:0007669"/>
    <property type="project" value="InterPro"/>
</dbReference>
<dbReference type="InterPro" id="IPR050430">
    <property type="entry name" value="Peptidase_S1"/>
</dbReference>
<evidence type="ECO:0000256" key="5">
    <source>
        <dbReference type="ARBA" id="ARBA00022825"/>
    </source>
</evidence>
<dbReference type="PANTHER" id="PTHR24276">
    <property type="entry name" value="POLYSERASE-RELATED"/>
    <property type="match status" value="1"/>
</dbReference>
<evidence type="ECO:0000259" key="13">
    <source>
        <dbReference type="PROSITE" id="PS50240"/>
    </source>
</evidence>
<comment type="subcellular location">
    <subcellularLocation>
        <location evidence="1">Secreted</location>
        <location evidence="1">Extracellular space</location>
    </subcellularLocation>
</comment>
<evidence type="ECO:0000256" key="1">
    <source>
        <dbReference type="ARBA" id="ARBA00004239"/>
    </source>
</evidence>
<dbReference type="GO" id="GO:0090729">
    <property type="term" value="F:toxin activity"/>
    <property type="evidence" value="ECO:0007669"/>
    <property type="project" value="UniProtKB-KW"/>
</dbReference>
<sequence length="265" mass="28603">MLMLEIKMPSIFLFVLGAIVVAEAAVPRTSLRIVGGTTTTIDQYPFTANLLLLSNGGFFRQHCGGTVINENSVLTAAHCLYRRRPDQFRIRTGSTLASSGGNIQAVARFFSHAGFVHTTQDNDIAIMRTTNPIVLVPGLVAVGSLAGSNYNVPDGASVWAVGWGAGRLNGPGSEQLRHVEVWTVNQEVCKSRYQNIRRTVTDNMICSGHLDVGGRDQCTGDSGGPLLHENVVIGLSSWGQDCASAEYPGVNVRVSRYIDWIRTNA</sequence>
<dbReference type="Pfam" id="PF00089">
    <property type="entry name" value="Trypsin"/>
    <property type="match status" value="1"/>
</dbReference>
<evidence type="ECO:0000313" key="14">
    <source>
        <dbReference type="EMBL" id="CAG9136794.1"/>
    </source>
</evidence>
<dbReference type="InterPro" id="IPR033116">
    <property type="entry name" value="TRYPSIN_SER"/>
</dbReference>
<dbReference type="FunFam" id="2.40.10.10:FF:000068">
    <property type="entry name" value="transmembrane protease serine 2"/>
    <property type="match status" value="1"/>
</dbReference>
<feature type="chain" id="PRO_5035778795" evidence="12">
    <location>
        <begin position="25"/>
        <end position="265"/>
    </location>
</feature>
<gene>
    <name evidence="14" type="ORF">PLXY2_LOCUS15035</name>
</gene>
<keyword evidence="7" id="KW-1199">Hemostasis impairing toxin</keyword>
<name>A0A8S4GAA6_PLUXY</name>
<dbReference type="PROSITE" id="PS00135">
    <property type="entry name" value="TRYPSIN_SER"/>
    <property type="match status" value="1"/>
</dbReference>
<comment type="function">
    <text evidence="9">Fibrinolytic activity; shows preferential cleavage of Arg-Gly bonds in all three fibrinogen chains. Contact with the caterpillars causes severe bleeding, due the anticoagulant effect of the protein.</text>
</comment>
<keyword evidence="2" id="KW-0800">Toxin</keyword>
<evidence type="ECO:0000256" key="10">
    <source>
        <dbReference type="ARBA" id="ARBA00084094"/>
    </source>
</evidence>
<feature type="signal peptide" evidence="12">
    <location>
        <begin position="1"/>
        <end position="24"/>
    </location>
</feature>
<dbReference type="GO" id="GO:0005576">
    <property type="term" value="C:extracellular region"/>
    <property type="evidence" value="ECO:0007669"/>
    <property type="project" value="UniProtKB-SubCell"/>
</dbReference>
<dbReference type="EMBL" id="CAJHNJ030000160">
    <property type="protein sequence ID" value="CAG9136794.1"/>
    <property type="molecule type" value="Genomic_DNA"/>
</dbReference>
<evidence type="ECO:0000256" key="6">
    <source>
        <dbReference type="ARBA" id="ARBA00023157"/>
    </source>
</evidence>
<evidence type="ECO:0000256" key="8">
    <source>
        <dbReference type="ARBA" id="ARBA00024195"/>
    </source>
</evidence>
<keyword evidence="15" id="KW-1185">Reference proteome</keyword>
<proteinExistence type="inferred from homology"/>
<evidence type="ECO:0000256" key="2">
    <source>
        <dbReference type="ARBA" id="ARBA00022656"/>
    </source>
</evidence>
<reference evidence="14" key="1">
    <citation type="submission" date="2020-11" db="EMBL/GenBank/DDBJ databases">
        <authorList>
            <person name="Whiteford S."/>
        </authorList>
    </citation>
    <scope>NUCLEOTIDE SEQUENCE</scope>
</reference>
<dbReference type="CDD" id="cd00190">
    <property type="entry name" value="Tryp_SPc"/>
    <property type="match status" value="1"/>
</dbReference>
<accession>A0A8S4GAA6</accession>
<comment type="caution">
    <text evidence="14">The sequence shown here is derived from an EMBL/GenBank/DDBJ whole genome shotgun (WGS) entry which is preliminary data.</text>
</comment>
<dbReference type="PANTHER" id="PTHR24276:SF91">
    <property type="entry name" value="AT26814P-RELATED"/>
    <property type="match status" value="1"/>
</dbReference>